<gene>
    <name evidence="2" type="ORF">COW83_04180</name>
</gene>
<evidence type="ECO:0000313" key="3">
    <source>
        <dbReference type="Proteomes" id="UP000231136"/>
    </source>
</evidence>
<accession>A0A2H0DUA1</accession>
<dbReference type="Gene3D" id="3.30.1370.70">
    <property type="entry name" value="Scaffold protein Nfu/NifU, N-terminal domain"/>
    <property type="match status" value="1"/>
</dbReference>
<protein>
    <recommendedName>
        <fullName evidence="1">Scaffold protein Nfu/NifU N-terminal domain-containing protein</fullName>
    </recommendedName>
</protein>
<dbReference type="SMART" id="SM00932">
    <property type="entry name" value="Nfu_N"/>
    <property type="match status" value="1"/>
</dbReference>
<evidence type="ECO:0000259" key="1">
    <source>
        <dbReference type="SMART" id="SM00932"/>
    </source>
</evidence>
<feature type="domain" description="Scaffold protein Nfu/NifU N-terminal" evidence="1">
    <location>
        <begin position="34"/>
        <end position="128"/>
    </location>
</feature>
<dbReference type="AlphaFoldDB" id="A0A2H0DUA1"/>
<dbReference type="InterPro" id="IPR036498">
    <property type="entry name" value="Nfu/NifU_N_sf"/>
</dbReference>
<reference evidence="2 3" key="1">
    <citation type="submission" date="2017-09" db="EMBL/GenBank/DDBJ databases">
        <title>Depth-based differentiation of microbial function through sediment-hosted aquifers and enrichment of novel symbionts in the deep terrestrial subsurface.</title>
        <authorList>
            <person name="Probst A.J."/>
            <person name="Ladd B."/>
            <person name="Jarett J.K."/>
            <person name="Geller-Mcgrath D.E."/>
            <person name="Sieber C.M."/>
            <person name="Emerson J.B."/>
            <person name="Anantharaman K."/>
            <person name="Thomas B.C."/>
            <person name="Malmstrom R."/>
            <person name="Stieglmeier M."/>
            <person name="Klingl A."/>
            <person name="Woyke T."/>
            <person name="Ryan C.M."/>
            <person name="Banfield J.F."/>
        </authorList>
    </citation>
    <scope>NUCLEOTIDE SEQUENCE [LARGE SCALE GENOMIC DNA]</scope>
    <source>
        <strain evidence="2">CG22_combo_CG10-13_8_21_14_all_43_12</strain>
    </source>
</reference>
<sequence>MFDGFTVDMGIDAIVKKMILNSAIMGAQKARVAVEVESFPNHSCRGFNTKVNLTGDEDGHFSRPLRATDPDLRKLGSHGRSIVEKVMQIPGVVEVFIYQYKLTVEKADLFNWSEIEPAIFEALAQEFGDLKITHK</sequence>
<dbReference type="EMBL" id="PCTR01000125">
    <property type="protein sequence ID" value="PIP85448.1"/>
    <property type="molecule type" value="Genomic_DNA"/>
</dbReference>
<dbReference type="Pfam" id="PF08712">
    <property type="entry name" value="Nfu_N"/>
    <property type="match status" value="1"/>
</dbReference>
<dbReference type="Proteomes" id="UP000231136">
    <property type="component" value="Unassembled WGS sequence"/>
</dbReference>
<comment type="caution">
    <text evidence="2">The sequence shown here is derived from an EMBL/GenBank/DDBJ whole genome shotgun (WGS) entry which is preliminary data.</text>
</comment>
<dbReference type="InterPro" id="IPR014824">
    <property type="entry name" value="Nfu/NifU_N"/>
</dbReference>
<name>A0A2H0DUA1_9BACT</name>
<organism evidence="2 3">
    <name type="scientific">Candidatus Collierbacteria bacterium CG22_combo_CG10-13_8_21_14_all_43_12</name>
    <dbReference type="NCBI Taxonomy" id="1974537"/>
    <lineage>
        <taxon>Bacteria</taxon>
        <taxon>Candidatus Collieribacteriota</taxon>
    </lineage>
</organism>
<evidence type="ECO:0000313" key="2">
    <source>
        <dbReference type="EMBL" id="PIP85448.1"/>
    </source>
</evidence>
<proteinExistence type="predicted"/>
<dbReference type="SUPFAM" id="SSF110836">
    <property type="entry name" value="Hypothetical protein SAV1430"/>
    <property type="match status" value="1"/>
</dbReference>